<proteinExistence type="predicted"/>
<evidence type="ECO:0000313" key="3">
    <source>
        <dbReference type="Proteomes" id="UP000240357"/>
    </source>
</evidence>
<name>A0A2T2YA38_9BACT</name>
<sequence>MAVVNKNQLLDFLENRVEGHLQEAIRVFQNERAEILLQPAPDGGWSIAQCLEHLNGYGKFYLPQINKGLNQANRSSNSEIFKGSWLGTYFTRMMEPTTGTKKYKAFKNHIPAPDLDAPAVVAEFIHQQEELIVYLKQARQENVDAIKIPLSISKWVKLKLGDVFQFLIAHNERHLLQAKRNLKNLEVADKS</sequence>
<feature type="domain" description="DinB-like" evidence="1">
    <location>
        <begin position="29"/>
        <end position="178"/>
    </location>
</feature>
<dbReference type="Gene3D" id="1.20.120.450">
    <property type="entry name" value="dinb family like domain"/>
    <property type="match status" value="1"/>
</dbReference>
<dbReference type="InterPro" id="IPR034660">
    <property type="entry name" value="DinB/YfiT-like"/>
</dbReference>
<gene>
    <name evidence="2" type="ORF">AHMF7605_01810</name>
</gene>
<dbReference type="Proteomes" id="UP000240357">
    <property type="component" value="Unassembled WGS sequence"/>
</dbReference>
<dbReference type="OrthoDB" id="1524454at2"/>
<comment type="caution">
    <text evidence="2">The sequence shown here is derived from an EMBL/GenBank/DDBJ whole genome shotgun (WGS) entry which is preliminary data.</text>
</comment>
<dbReference type="RefSeq" id="WP_106925878.1">
    <property type="nucleotide sequence ID" value="NZ_PYFT01000001.1"/>
</dbReference>
<dbReference type="EMBL" id="PYFT01000001">
    <property type="protein sequence ID" value="PSR52346.1"/>
    <property type="molecule type" value="Genomic_DNA"/>
</dbReference>
<keyword evidence="3" id="KW-1185">Reference proteome</keyword>
<reference evidence="2 3" key="1">
    <citation type="submission" date="2018-03" db="EMBL/GenBank/DDBJ databases">
        <title>Adhaeribacter sp. HMF7605 Genome sequencing and assembly.</title>
        <authorList>
            <person name="Kang H."/>
            <person name="Kang J."/>
            <person name="Cha I."/>
            <person name="Kim H."/>
            <person name="Joh K."/>
        </authorList>
    </citation>
    <scope>NUCLEOTIDE SEQUENCE [LARGE SCALE GENOMIC DNA]</scope>
    <source>
        <strain evidence="2 3">HMF7605</strain>
    </source>
</reference>
<evidence type="ECO:0000313" key="2">
    <source>
        <dbReference type="EMBL" id="PSR52346.1"/>
    </source>
</evidence>
<organism evidence="2 3">
    <name type="scientific">Adhaeribacter arboris</name>
    <dbReference type="NCBI Taxonomy" id="2072846"/>
    <lineage>
        <taxon>Bacteria</taxon>
        <taxon>Pseudomonadati</taxon>
        <taxon>Bacteroidota</taxon>
        <taxon>Cytophagia</taxon>
        <taxon>Cytophagales</taxon>
        <taxon>Hymenobacteraceae</taxon>
        <taxon>Adhaeribacter</taxon>
    </lineage>
</organism>
<dbReference type="Pfam" id="PF12867">
    <property type="entry name" value="DinB_2"/>
    <property type="match status" value="1"/>
</dbReference>
<dbReference type="AlphaFoldDB" id="A0A2T2YA38"/>
<protein>
    <submittedName>
        <fullName evidence="2">DinB family protein</fullName>
    </submittedName>
</protein>
<dbReference type="InterPro" id="IPR024775">
    <property type="entry name" value="DinB-like"/>
</dbReference>
<evidence type="ECO:0000259" key="1">
    <source>
        <dbReference type="Pfam" id="PF12867"/>
    </source>
</evidence>
<accession>A0A2T2YA38</accession>
<dbReference type="SUPFAM" id="SSF109854">
    <property type="entry name" value="DinB/YfiT-like putative metalloenzymes"/>
    <property type="match status" value="1"/>
</dbReference>